<evidence type="ECO:0000256" key="1">
    <source>
        <dbReference type="ARBA" id="ARBA00022741"/>
    </source>
</evidence>
<evidence type="ECO:0000313" key="13">
    <source>
        <dbReference type="Proteomes" id="UP000619355"/>
    </source>
</evidence>
<comment type="catalytic activity">
    <reaction evidence="8">
        <text>ATP + H2O = ADP + phosphate + H(+)</text>
        <dbReference type="Rhea" id="RHEA:13065"/>
        <dbReference type="ChEBI" id="CHEBI:15377"/>
        <dbReference type="ChEBI" id="CHEBI:15378"/>
        <dbReference type="ChEBI" id="CHEBI:30616"/>
        <dbReference type="ChEBI" id="CHEBI:43474"/>
        <dbReference type="ChEBI" id="CHEBI:456216"/>
        <dbReference type="EC" id="5.6.2.4"/>
    </reaction>
</comment>
<evidence type="ECO:0000256" key="7">
    <source>
        <dbReference type="ARBA" id="ARBA00034808"/>
    </source>
</evidence>
<dbReference type="InterPro" id="IPR027417">
    <property type="entry name" value="P-loop_NTPase"/>
</dbReference>
<dbReference type="GO" id="GO:0016787">
    <property type="term" value="F:hydrolase activity"/>
    <property type="evidence" value="ECO:0007669"/>
    <property type="project" value="UniProtKB-KW"/>
</dbReference>
<feature type="region of interest" description="Disordered" evidence="9">
    <location>
        <begin position="484"/>
        <end position="513"/>
    </location>
</feature>
<dbReference type="EC" id="5.6.2.4" evidence="7"/>
<gene>
    <name evidence="12" type="ORF">GCM10018980_68480</name>
</gene>
<dbReference type="InterPro" id="IPR000212">
    <property type="entry name" value="DNA_helicase_UvrD/REP"/>
</dbReference>
<dbReference type="RefSeq" id="WP_229900747.1">
    <property type="nucleotide sequence ID" value="NZ_BNBF01000031.1"/>
</dbReference>
<dbReference type="InterPro" id="IPR014017">
    <property type="entry name" value="DNA_helicase_UvrD-like_C"/>
</dbReference>
<dbReference type="GO" id="GO:0003677">
    <property type="term" value="F:DNA binding"/>
    <property type="evidence" value="ECO:0007669"/>
    <property type="project" value="InterPro"/>
</dbReference>
<protein>
    <recommendedName>
        <fullName evidence="7">DNA 3'-5' helicase</fullName>
        <ecNumber evidence="7">5.6.2.4</ecNumber>
    </recommendedName>
</protein>
<evidence type="ECO:0000256" key="5">
    <source>
        <dbReference type="ARBA" id="ARBA00023235"/>
    </source>
</evidence>
<dbReference type="AlphaFoldDB" id="A0A919F2V7"/>
<evidence type="ECO:0000256" key="3">
    <source>
        <dbReference type="ARBA" id="ARBA00022806"/>
    </source>
</evidence>
<keyword evidence="2" id="KW-0378">Hydrolase</keyword>
<sequence length="513" mass="56369">MIEAKRSGAHLALQAGAGTGKTTVLVMAARSDRRRGMYLAYNRPVVDDAARKFPSNVPCLTGHGLAMRTTGRQYSARLNTPREPSWKIGERLGIPPTMQVRLGPRLLTHKTISYSVLQTVKRFCHSADDEIHYRHVPTLKGLPDDYRPDLARIVLPYARRAWKDLQNPERGAVRFEPDHYLKIWALTTPTIPADFLLLDEAQDTNPVLEQVFLAQRSHAQLIMVGDSAQAIYGWRGARDVMTGFDGTQLHLTQSFRFGPALATEANRWLAIVESPLRLKGSPAIDTSVGPVDNPDAVLCRSNAGAIREVLALLADGRRVAMVGGGEALEKLARAAGELKAGHRTGHPELVLFTTWDELYEYATTDPSGTDLLPLVEIIEDHGVDVVLQAVRSLYPEHDAQVVISTAHKSKGREWPTVRIAADFELRPGNKASETETDEGGNPLPDIDLGEARLAYVAVTRARQRLDLGGLSWINNFPQFAVQAGDHPGPAPVHSSPWDRLGPPTDRRLPADSA</sequence>
<dbReference type="Pfam" id="PF13361">
    <property type="entry name" value="UvrD_C"/>
    <property type="match status" value="1"/>
</dbReference>
<proteinExistence type="predicted"/>
<dbReference type="EMBL" id="BNBF01000031">
    <property type="protein sequence ID" value="GHG72584.1"/>
    <property type="molecule type" value="Genomic_DNA"/>
</dbReference>
<dbReference type="Gene3D" id="3.40.50.300">
    <property type="entry name" value="P-loop containing nucleotide triphosphate hydrolases"/>
    <property type="match status" value="2"/>
</dbReference>
<evidence type="ECO:0000256" key="9">
    <source>
        <dbReference type="SAM" id="MobiDB-lite"/>
    </source>
</evidence>
<evidence type="ECO:0000313" key="12">
    <source>
        <dbReference type="EMBL" id="GHG72584.1"/>
    </source>
</evidence>
<evidence type="ECO:0000256" key="4">
    <source>
        <dbReference type="ARBA" id="ARBA00022840"/>
    </source>
</evidence>
<dbReference type="PANTHER" id="PTHR11070">
    <property type="entry name" value="UVRD / RECB / PCRA DNA HELICASE FAMILY MEMBER"/>
    <property type="match status" value="1"/>
</dbReference>
<evidence type="ECO:0000256" key="8">
    <source>
        <dbReference type="ARBA" id="ARBA00048988"/>
    </source>
</evidence>
<evidence type="ECO:0000256" key="2">
    <source>
        <dbReference type="ARBA" id="ARBA00022801"/>
    </source>
</evidence>
<comment type="caution">
    <text evidence="12">The sequence shown here is derived from an EMBL/GenBank/DDBJ whole genome shotgun (WGS) entry which is preliminary data.</text>
</comment>
<dbReference type="Proteomes" id="UP000619355">
    <property type="component" value="Unassembled WGS sequence"/>
</dbReference>
<dbReference type="GO" id="GO:0043138">
    <property type="term" value="F:3'-5' DNA helicase activity"/>
    <property type="evidence" value="ECO:0007669"/>
    <property type="project" value="UniProtKB-EC"/>
</dbReference>
<dbReference type="GO" id="GO:0031297">
    <property type="term" value="P:replication fork processing"/>
    <property type="evidence" value="ECO:0007669"/>
    <property type="project" value="TreeGrafter"/>
</dbReference>
<dbReference type="Pfam" id="PF00580">
    <property type="entry name" value="UvrD-helicase"/>
    <property type="match status" value="1"/>
</dbReference>
<reference evidence="13" key="1">
    <citation type="journal article" date="2019" name="Int. J. Syst. Evol. Microbiol.">
        <title>The Global Catalogue of Microorganisms (GCM) 10K type strain sequencing project: providing services to taxonomists for standard genome sequencing and annotation.</title>
        <authorList>
            <consortium name="The Broad Institute Genomics Platform"/>
            <consortium name="The Broad Institute Genome Sequencing Center for Infectious Disease"/>
            <person name="Wu L."/>
            <person name="Ma J."/>
        </authorList>
    </citation>
    <scope>NUCLEOTIDE SEQUENCE [LARGE SCALE GENOMIC DNA]</scope>
    <source>
        <strain evidence="13">JCM 4253</strain>
    </source>
</reference>
<dbReference type="GO" id="GO:0005524">
    <property type="term" value="F:ATP binding"/>
    <property type="evidence" value="ECO:0007669"/>
    <property type="project" value="UniProtKB-KW"/>
</dbReference>
<comment type="catalytic activity">
    <reaction evidence="6">
        <text>Couples ATP hydrolysis with the unwinding of duplex DNA by translocating in the 3'-5' direction.</text>
        <dbReference type="EC" id="5.6.2.4"/>
    </reaction>
</comment>
<organism evidence="12 13">
    <name type="scientific">Streptomyces capoamus</name>
    <dbReference type="NCBI Taxonomy" id="68183"/>
    <lineage>
        <taxon>Bacteria</taxon>
        <taxon>Bacillati</taxon>
        <taxon>Actinomycetota</taxon>
        <taxon>Actinomycetes</taxon>
        <taxon>Kitasatosporales</taxon>
        <taxon>Streptomycetaceae</taxon>
        <taxon>Streptomyces</taxon>
    </lineage>
</organism>
<dbReference type="SUPFAM" id="SSF52540">
    <property type="entry name" value="P-loop containing nucleoside triphosphate hydrolases"/>
    <property type="match status" value="1"/>
</dbReference>
<evidence type="ECO:0000256" key="6">
    <source>
        <dbReference type="ARBA" id="ARBA00034617"/>
    </source>
</evidence>
<keyword evidence="5" id="KW-0413">Isomerase</keyword>
<keyword evidence="4" id="KW-0067">ATP-binding</keyword>
<accession>A0A919F2V7</accession>
<feature type="compositionally biased region" description="Basic and acidic residues" evidence="9">
    <location>
        <begin position="504"/>
        <end position="513"/>
    </location>
</feature>
<dbReference type="PANTHER" id="PTHR11070:SF30">
    <property type="entry name" value="F-BOX DNA HELICASE 1"/>
    <property type="match status" value="1"/>
</dbReference>
<feature type="domain" description="UvrD-like helicase ATP-binding" evidence="10">
    <location>
        <begin position="194"/>
        <end position="238"/>
    </location>
</feature>
<evidence type="ECO:0000259" key="11">
    <source>
        <dbReference type="Pfam" id="PF13361"/>
    </source>
</evidence>
<dbReference type="GO" id="GO:0000724">
    <property type="term" value="P:double-strand break repair via homologous recombination"/>
    <property type="evidence" value="ECO:0007669"/>
    <property type="project" value="TreeGrafter"/>
</dbReference>
<keyword evidence="1" id="KW-0547">Nucleotide-binding</keyword>
<name>A0A919F2V7_9ACTN</name>
<evidence type="ECO:0000259" key="10">
    <source>
        <dbReference type="Pfam" id="PF00580"/>
    </source>
</evidence>
<dbReference type="InterPro" id="IPR014016">
    <property type="entry name" value="UvrD-like_ATP-bd"/>
</dbReference>
<feature type="domain" description="UvrD-like helicase C-terminal" evidence="11">
    <location>
        <begin position="396"/>
        <end position="465"/>
    </location>
</feature>
<feature type="region of interest" description="Disordered" evidence="9">
    <location>
        <begin position="425"/>
        <end position="445"/>
    </location>
</feature>
<keyword evidence="3 12" id="KW-0347">Helicase</keyword>
<keyword evidence="13" id="KW-1185">Reference proteome</keyword>